<evidence type="ECO:0000313" key="3">
    <source>
        <dbReference type="Proteomes" id="UP001589575"/>
    </source>
</evidence>
<proteinExistence type="predicted"/>
<dbReference type="EMBL" id="JBHMFI010000001">
    <property type="protein sequence ID" value="MFB9073571.1"/>
    <property type="molecule type" value="Genomic_DNA"/>
</dbReference>
<evidence type="ECO:0000256" key="1">
    <source>
        <dbReference type="SAM" id="MobiDB-lite"/>
    </source>
</evidence>
<sequence>MRSPPPSCPPSVPPAGAGLVTTAFPTTTALPPTEAVRSSSARFPTDPAGAAGEPVWTAVKLMVSPRETGALNWTEKECRFSTPHQSVSHPDIRAAVNCPMAMGASKPA</sequence>
<feature type="region of interest" description="Disordered" evidence="1">
    <location>
        <begin position="1"/>
        <end position="20"/>
    </location>
</feature>
<comment type="caution">
    <text evidence="2">The sequence shown here is derived from an EMBL/GenBank/DDBJ whole genome shotgun (WGS) entry which is preliminary data.</text>
</comment>
<gene>
    <name evidence="2" type="ORF">ACFFX0_21165</name>
</gene>
<evidence type="ECO:0008006" key="4">
    <source>
        <dbReference type="Google" id="ProtNLM"/>
    </source>
</evidence>
<evidence type="ECO:0000313" key="2">
    <source>
        <dbReference type="EMBL" id="MFB9073571.1"/>
    </source>
</evidence>
<feature type="compositionally biased region" description="Pro residues" evidence="1">
    <location>
        <begin position="1"/>
        <end position="13"/>
    </location>
</feature>
<reference evidence="2 3" key="1">
    <citation type="submission" date="2024-09" db="EMBL/GenBank/DDBJ databases">
        <authorList>
            <person name="Sun Q."/>
            <person name="Mori K."/>
        </authorList>
    </citation>
    <scope>NUCLEOTIDE SEQUENCE [LARGE SCALE GENOMIC DNA]</scope>
    <source>
        <strain evidence="2 3">CCM 7609</strain>
    </source>
</reference>
<accession>A0ABV5G3R0</accession>
<protein>
    <recommendedName>
        <fullName evidence="4">Secreted protein</fullName>
    </recommendedName>
</protein>
<feature type="region of interest" description="Disordered" evidence="1">
    <location>
        <begin position="27"/>
        <end position="52"/>
    </location>
</feature>
<organism evidence="2 3">
    <name type="scientific">Citricoccus parietis</name>
    <dbReference type="NCBI Taxonomy" id="592307"/>
    <lineage>
        <taxon>Bacteria</taxon>
        <taxon>Bacillati</taxon>
        <taxon>Actinomycetota</taxon>
        <taxon>Actinomycetes</taxon>
        <taxon>Micrococcales</taxon>
        <taxon>Micrococcaceae</taxon>
        <taxon>Citricoccus</taxon>
    </lineage>
</organism>
<keyword evidence="3" id="KW-1185">Reference proteome</keyword>
<dbReference type="Proteomes" id="UP001589575">
    <property type="component" value="Unassembled WGS sequence"/>
</dbReference>
<name>A0ABV5G3R0_9MICC</name>